<proteinExistence type="inferred from homology"/>
<name>A0AAV2IBJ0_LYMST</name>
<gene>
    <name evidence="13" type="ORF">GSLYS_00015556001</name>
</gene>
<dbReference type="Gene3D" id="1.50.40.10">
    <property type="entry name" value="Mitochondrial carrier domain"/>
    <property type="match status" value="1"/>
</dbReference>
<evidence type="ECO:0000256" key="9">
    <source>
        <dbReference type="ARBA" id="ARBA00023136"/>
    </source>
</evidence>
<dbReference type="PANTHER" id="PTHR45667">
    <property type="entry name" value="S-ADENOSYLMETHIONINE MITOCHONDRIAL CARRIER PROTEIN"/>
    <property type="match status" value="1"/>
</dbReference>
<feature type="transmembrane region" description="Helical" evidence="12">
    <location>
        <begin position="57"/>
        <end position="77"/>
    </location>
</feature>
<evidence type="ECO:0000256" key="1">
    <source>
        <dbReference type="ARBA" id="ARBA00004448"/>
    </source>
</evidence>
<evidence type="ECO:0000256" key="3">
    <source>
        <dbReference type="ARBA" id="ARBA00022448"/>
    </source>
</evidence>
<evidence type="ECO:0000256" key="10">
    <source>
        <dbReference type="PROSITE-ProRule" id="PRU00282"/>
    </source>
</evidence>
<evidence type="ECO:0000313" key="13">
    <source>
        <dbReference type="EMBL" id="CAL1541950.1"/>
    </source>
</evidence>
<keyword evidence="9 10" id="KW-0472">Membrane</keyword>
<keyword evidence="4 10" id="KW-0812">Transmembrane</keyword>
<evidence type="ECO:0000256" key="4">
    <source>
        <dbReference type="ARBA" id="ARBA00022692"/>
    </source>
</evidence>
<feature type="repeat" description="Solcar" evidence="10">
    <location>
        <begin position="187"/>
        <end position="275"/>
    </location>
</feature>
<accession>A0AAV2IBJ0</accession>
<comment type="caution">
    <text evidence="13">The sequence shown here is derived from an EMBL/GenBank/DDBJ whole genome shotgun (WGS) entry which is preliminary data.</text>
</comment>
<evidence type="ECO:0000256" key="8">
    <source>
        <dbReference type="ARBA" id="ARBA00023128"/>
    </source>
</evidence>
<keyword evidence="7 12" id="KW-1133">Transmembrane helix</keyword>
<dbReference type="GO" id="GO:0005743">
    <property type="term" value="C:mitochondrial inner membrane"/>
    <property type="evidence" value="ECO:0007669"/>
    <property type="project" value="UniProtKB-SubCell"/>
</dbReference>
<dbReference type="Proteomes" id="UP001497497">
    <property type="component" value="Unassembled WGS sequence"/>
</dbReference>
<evidence type="ECO:0000256" key="11">
    <source>
        <dbReference type="RuleBase" id="RU000488"/>
    </source>
</evidence>
<dbReference type="PROSITE" id="PS50920">
    <property type="entry name" value="SOLCAR"/>
    <property type="match status" value="3"/>
</dbReference>
<evidence type="ECO:0008006" key="15">
    <source>
        <dbReference type="Google" id="ProtNLM"/>
    </source>
</evidence>
<feature type="repeat" description="Solcar" evidence="10">
    <location>
        <begin position="13"/>
        <end position="86"/>
    </location>
</feature>
<feature type="repeat" description="Solcar" evidence="10">
    <location>
        <begin position="96"/>
        <end position="178"/>
    </location>
</feature>
<evidence type="ECO:0000256" key="2">
    <source>
        <dbReference type="ARBA" id="ARBA00006375"/>
    </source>
</evidence>
<sequence>MEDIVNPDVVANTDFKVALVAGGAAGTAVDIMLFPFDTIKTRLQSEAGFLKSGGLKGIYSGLLSAALGSAPGAALFFCAYESSKSVFNSFSRDQHFQSFGHMAAASLGEVTACLVRVPVEVVKQRTQVVNTGSSLKSFRLTLNSEGIKGFYRGYTSTVMREIPFSVIQFPLWEFMKSKVSQETGQPITAWQSSLCGAVAGGTSAALTTPLDVVKTRIILAEKGSSVARGDIVFVLKHVVREKGIRGLFSGVVPRVIWISIGGSIFLGVYEKVKILTSGLL</sequence>
<dbReference type="GO" id="GO:0055085">
    <property type="term" value="P:transmembrane transport"/>
    <property type="evidence" value="ECO:0007669"/>
    <property type="project" value="InterPro"/>
</dbReference>
<evidence type="ECO:0000256" key="6">
    <source>
        <dbReference type="ARBA" id="ARBA00022792"/>
    </source>
</evidence>
<evidence type="ECO:0000313" key="14">
    <source>
        <dbReference type="Proteomes" id="UP001497497"/>
    </source>
</evidence>
<evidence type="ECO:0000256" key="7">
    <source>
        <dbReference type="ARBA" id="ARBA00022989"/>
    </source>
</evidence>
<evidence type="ECO:0000256" key="5">
    <source>
        <dbReference type="ARBA" id="ARBA00022737"/>
    </source>
</evidence>
<dbReference type="SUPFAM" id="SSF103506">
    <property type="entry name" value="Mitochondrial carrier"/>
    <property type="match status" value="1"/>
</dbReference>
<keyword evidence="5" id="KW-0677">Repeat</keyword>
<dbReference type="EMBL" id="CAXITT010000461">
    <property type="protein sequence ID" value="CAL1541950.1"/>
    <property type="molecule type" value="Genomic_DNA"/>
</dbReference>
<keyword evidence="3 11" id="KW-0813">Transport</keyword>
<comment type="subcellular location">
    <subcellularLocation>
        <location evidence="1">Mitochondrion inner membrane</location>
        <topology evidence="1">Multi-pass membrane protein</topology>
    </subcellularLocation>
</comment>
<keyword evidence="14" id="KW-1185">Reference proteome</keyword>
<protein>
    <recommendedName>
        <fullName evidence="15">S-adenosylmethionine mitochondrial carrier protein</fullName>
    </recommendedName>
</protein>
<feature type="transmembrane region" description="Helical" evidence="12">
    <location>
        <begin position="15"/>
        <end position="36"/>
    </location>
</feature>
<dbReference type="InterPro" id="IPR023395">
    <property type="entry name" value="MCP_dom_sf"/>
</dbReference>
<dbReference type="FunFam" id="1.50.40.10:FF:000018">
    <property type="entry name" value="S-adenosylmethionine mitochondrial carrier protein-like"/>
    <property type="match status" value="1"/>
</dbReference>
<comment type="similarity">
    <text evidence="2 11">Belongs to the mitochondrial carrier (TC 2.A.29) family.</text>
</comment>
<dbReference type="PRINTS" id="PR00926">
    <property type="entry name" value="MITOCARRIER"/>
</dbReference>
<organism evidence="13 14">
    <name type="scientific">Lymnaea stagnalis</name>
    <name type="common">Great pond snail</name>
    <name type="synonym">Helix stagnalis</name>
    <dbReference type="NCBI Taxonomy" id="6523"/>
    <lineage>
        <taxon>Eukaryota</taxon>
        <taxon>Metazoa</taxon>
        <taxon>Spiralia</taxon>
        <taxon>Lophotrochozoa</taxon>
        <taxon>Mollusca</taxon>
        <taxon>Gastropoda</taxon>
        <taxon>Heterobranchia</taxon>
        <taxon>Euthyneura</taxon>
        <taxon>Panpulmonata</taxon>
        <taxon>Hygrophila</taxon>
        <taxon>Lymnaeoidea</taxon>
        <taxon>Lymnaeidae</taxon>
        <taxon>Lymnaea</taxon>
    </lineage>
</organism>
<dbReference type="Pfam" id="PF00153">
    <property type="entry name" value="Mito_carr"/>
    <property type="match status" value="3"/>
</dbReference>
<dbReference type="InterPro" id="IPR002067">
    <property type="entry name" value="MCP"/>
</dbReference>
<evidence type="ECO:0000256" key="12">
    <source>
        <dbReference type="SAM" id="Phobius"/>
    </source>
</evidence>
<reference evidence="13 14" key="1">
    <citation type="submission" date="2024-04" db="EMBL/GenBank/DDBJ databases">
        <authorList>
            <consortium name="Genoscope - CEA"/>
            <person name="William W."/>
        </authorList>
    </citation>
    <scope>NUCLEOTIDE SEQUENCE [LARGE SCALE GENOMIC DNA]</scope>
</reference>
<dbReference type="InterPro" id="IPR018108">
    <property type="entry name" value="MCP_transmembrane"/>
</dbReference>
<keyword evidence="8" id="KW-0496">Mitochondrion</keyword>
<dbReference type="AlphaFoldDB" id="A0AAV2IBJ0"/>
<keyword evidence="6" id="KW-0999">Mitochondrion inner membrane</keyword>